<dbReference type="InterPro" id="IPR001846">
    <property type="entry name" value="VWF_type-D"/>
</dbReference>
<evidence type="ECO:0000256" key="5">
    <source>
        <dbReference type="PROSITE-ProRule" id="PRU00557"/>
    </source>
</evidence>
<evidence type="ECO:0000259" key="6">
    <source>
        <dbReference type="PROSITE" id="PS51211"/>
    </source>
</evidence>
<keyword evidence="4" id="KW-0325">Glycoprotein</keyword>
<dbReference type="SUPFAM" id="SSF56968">
    <property type="entry name" value="Lipovitellin-phosvitin complex, beta-sheet shell regions"/>
    <property type="match status" value="2"/>
</dbReference>
<keyword evidence="9" id="KW-1185">Reference proteome</keyword>
<dbReference type="Proteomes" id="UP000054359">
    <property type="component" value="Unassembled WGS sequence"/>
</dbReference>
<evidence type="ECO:0000256" key="2">
    <source>
        <dbReference type="ARBA" id="ARBA00022761"/>
    </source>
</evidence>
<dbReference type="Pfam" id="PF00094">
    <property type="entry name" value="VWD"/>
    <property type="match status" value="1"/>
</dbReference>
<proteinExistence type="predicted"/>
<dbReference type="SMART" id="SM00638">
    <property type="entry name" value="LPD_N"/>
    <property type="match status" value="1"/>
</dbReference>
<evidence type="ECO:0000256" key="4">
    <source>
        <dbReference type="ARBA" id="ARBA00023180"/>
    </source>
</evidence>
<protein>
    <submittedName>
        <fullName evidence="8">Vitellogenin-6</fullName>
    </submittedName>
</protein>
<evidence type="ECO:0000259" key="7">
    <source>
        <dbReference type="PROSITE" id="PS51233"/>
    </source>
</evidence>
<dbReference type="OrthoDB" id="160294at2759"/>
<dbReference type="InterPro" id="IPR015255">
    <property type="entry name" value="Vitellinogen_open_b-sht"/>
</dbReference>
<dbReference type="SMART" id="SM00216">
    <property type="entry name" value="VWD"/>
    <property type="match status" value="1"/>
</dbReference>
<feature type="non-terminal residue" evidence="8">
    <location>
        <position position="1564"/>
    </location>
</feature>
<accession>A0A087T463</accession>
<reference evidence="8 9" key="1">
    <citation type="submission" date="2013-11" db="EMBL/GenBank/DDBJ databases">
        <title>Genome sequencing of Stegodyphus mimosarum.</title>
        <authorList>
            <person name="Bechsgaard J."/>
        </authorList>
    </citation>
    <scope>NUCLEOTIDE SEQUENCE [LARGE SCALE GENOMIC DNA]</scope>
</reference>
<evidence type="ECO:0000313" key="9">
    <source>
        <dbReference type="Proteomes" id="UP000054359"/>
    </source>
</evidence>
<keyword evidence="1" id="KW-0732">Signal</keyword>
<feature type="domain" description="Vitellogenin" evidence="6">
    <location>
        <begin position="1"/>
        <end position="609"/>
    </location>
</feature>
<dbReference type="Pfam" id="PF01347">
    <property type="entry name" value="Vitellogenin_N"/>
    <property type="match status" value="1"/>
</dbReference>
<keyword evidence="3" id="KW-1015">Disulfide bond</keyword>
<feature type="domain" description="VWFD" evidence="7">
    <location>
        <begin position="1276"/>
        <end position="1459"/>
    </location>
</feature>
<dbReference type="PANTHER" id="PTHR23345:SF15">
    <property type="entry name" value="VITELLOGENIN 1-RELATED"/>
    <property type="match status" value="1"/>
</dbReference>
<sequence length="1564" mass="182796">VTNFEVSRDEPAFSVNLKRGLASLFNLNFDHAESEPSTEDNDIQKPDPDAHYYKVYENGVLGECETAYVIEHHPYYRTPHNNIVLNVTKVRNYHKCNSRPNQVYSVFHGHECGHAEHEKSHTLHANAHYHYDIRGYRHHYVIEKIRTEGEAAYTPYPLEGQTVATFINRTLELVAEREVTNPLEFSDDVVRYDSLVYDFDFQRAFSDPVDLKKPHYIYHITGRKVPISEIRNQVEELVQVYKDETYQEKVKEKNFPAKFVELLRSVATLGYDEIDDLYKEYADIPKNGATPEQKRYRNLFVDTLVNLGTNPAVLYGKDLVESKRFRPQESLYFLQQLPFHVKEVSEVLLDQVQELCENENVKKHFPLHVACVFSLSNIVFDHCVAHKHPEGHVPKAKTDCPHEAAVKYFHYIARNYEQAEDEKLRSAYVKAAGNIGVKEIIPYLRPYIEGSGHRHVFYRANAIWALRNVGYRYPEKVRELLVPLLFNQSENYQLRLDAFILLMHFRPQLYEVEGLARALKHDTDDQVRAYVYHYFKHVANSTHPCDRKASKDAHYAVRILEDVHHEFEHYDYTYSSVHYVGGYDHDYDFGGSTAFAYFASDTGYIPRGAYLGLEDFLGGKSFYTVGLGYSQYGLEKFFDKLFGPEGTFGRRSVFDLFKKRGKRDVSGVEKELNEIKSKLNLPVAEYEKMIGEFFFNYMGNQVWFFQFDDKTFEDFFKEGRFSIPNLPTYYQNIPEFYYQRFMLTVDKYYVIPSESGIPVVFDYKQPIYYFHKNKESSFKVEPGFFAEERGGKFPDNVKFETDGHLVVDKNLFAYMGVVIPFDQVIFGAGINRRATLSLPLKLKLDLVVKEKKLKTSWIPVAPHEIYHFKYEPYTFVDSYANSVPLSLEPSYLPVHRVHRHEHFDRVFHDALGVGFDIRSDYENEFNDKGSWLDFLVEKDYRETFYYLYANPKFEPYNVDVGFTYADSDATKEVNTEFTYKFYDGAYTIKHFSEAGFEDYDKQHGERGPLYTNALEAEVIAHGDKERKLRGELTWTRDLFRTYHKVNVYYDRTPFSHKETENLKICASSYLKYPKYDLVKLATLNTLDVDHTVESELKVHFGKDCTADQKIKVQGRFEETEEQHEFERRREEPDTPEHYNEYAYYYKECQKERERGINYGEYCMSYIELATTVHKYSFHAKYENLSPSFLNFTYKVGGLFRHVLYNHADHNVIDVHNPDDEFHFEANFSSKLPVADIRVLKPRSVSHYYNVYVPYYTGFRSYPVFEDAHVKNSFSDVYCKVEGDDVFTFDRYEYELPPIDCYKVIAKDCSPNEHFTVLATKINHPKYHKAVKVFIGKHKVEALPVSEESDIIIRVDGKRVAVANNEPYLHREGDSQEPLFYVSFRDFYYALHSEKYGLIVEYDGHAVFIQVSPFYRAKLCGLCGNYNGQKYDGYTTKEGCYFEDESAYAYSYAIPSETCTVPHFEPKCPHEGGFGCTKLHTKVLQLTTGKAPQTCFSIEPIAECAAHCQPRGTVTRKLSFHCLPAKDDSTKDLLRQQQSRVLYEVRRKSVDHETEIEVPDGCYKE</sequence>
<dbReference type="InterPro" id="IPR001747">
    <property type="entry name" value="Vitellogenin_N"/>
</dbReference>
<dbReference type="SUPFAM" id="SSF48431">
    <property type="entry name" value="Lipovitellin-phosvitin complex, superhelical domain"/>
    <property type="match status" value="1"/>
</dbReference>
<dbReference type="PROSITE" id="PS51211">
    <property type="entry name" value="VITELLOGENIN"/>
    <property type="match status" value="1"/>
</dbReference>
<dbReference type="EMBL" id="KK113338">
    <property type="protein sequence ID" value="KFM59902.1"/>
    <property type="molecule type" value="Genomic_DNA"/>
</dbReference>
<dbReference type="GO" id="GO:0005319">
    <property type="term" value="F:lipid transporter activity"/>
    <property type="evidence" value="ECO:0007669"/>
    <property type="project" value="InterPro"/>
</dbReference>
<dbReference type="PROSITE" id="PS51233">
    <property type="entry name" value="VWFD"/>
    <property type="match status" value="1"/>
</dbReference>
<gene>
    <name evidence="8" type="ORF">X975_11833</name>
</gene>
<dbReference type="OMA" id="ENPMWHP"/>
<dbReference type="InterPro" id="IPR011030">
    <property type="entry name" value="Lipovitellin_superhlx_dom"/>
</dbReference>
<dbReference type="SMART" id="SM01169">
    <property type="entry name" value="DUF1943"/>
    <property type="match status" value="1"/>
</dbReference>
<organism evidence="8 9">
    <name type="scientific">Stegodyphus mimosarum</name>
    <name type="common">African social velvet spider</name>
    <dbReference type="NCBI Taxonomy" id="407821"/>
    <lineage>
        <taxon>Eukaryota</taxon>
        <taxon>Metazoa</taxon>
        <taxon>Ecdysozoa</taxon>
        <taxon>Arthropoda</taxon>
        <taxon>Chelicerata</taxon>
        <taxon>Arachnida</taxon>
        <taxon>Araneae</taxon>
        <taxon>Araneomorphae</taxon>
        <taxon>Entelegynae</taxon>
        <taxon>Eresoidea</taxon>
        <taxon>Eresidae</taxon>
        <taxon>Stegodyphus</taxon>
    </lineage>
</organism>
<dbReference type="InterPro" id="IPR050733">
    <property type="entry name" value="Vitellogenin/Apolipophorin"/>
</dbReference>
<feature type="non-terminal residue" evidence="8">
    <location>
        <position position="1"/>
    </location>
</feature>
<dbReference type="Gene3D" id="1.25.10.20">
    <property type="entry name" value="Vitellinogen, superhelical"/>
    <property type="match status" value="1"/>
</dbReference>
<dbReference type="Pfam" id="PF09172">
    <property type="entry name" value="Vit_open_b-sht"/>
    <property type="match status" value="1"/>
</dbReference>
<evidence type="ECO:0000313" key="8">
    <source>
        <dbReference type="EMBL" id="KFM59902.1"/>
    </source>
</evidence>
<dbReference type="PANTHER" id="PTHR23345">
    <property type="entry name" value="VITELLOGENIN-RELATED"/>
    <property type="match status" value="1"/>
</dbReference>
<dbReference type="GO" id="GO:0045735">
    <property type="term" value="F:nutrient reservoir activity"/>
    <property type="evidence" value="ECO:0007669"/>
    <property type="project" value="UniProtKB-KW"/>
</dbReference>
<dbReference type="Gene3D" id="2.20.80.10">
    <property type="entry name" value="Lipovitellin-phosvitin complex, chain A, domain 4"/>
    <property type="match status" value="1"/>
</dbReference>
<evidence type="ECO:0000256" key="3">
    <source>
        <dbReference type="ARBA" id="ARBA00023157"/>
    </source>
</evidence>
<dbReference type="Gene3D" id="2.30.230.10">
    <property type="entry name" value="Lipovitellin, beta-sheet shell regions, chain A"/>
    <property type="match status" value="1"/>
</dbReference>
<evidence type="ECO:0000256" key="1">
    <source>
        <dbReference type="ARBA" id="ARBA00022729"/>
    </source>
</evidence>
<dbReference type="InterPro" id="IPR015816">
    <property type="entry name" value="Vitellinogen_b-sht_N"/>
</dbReference>
<keyword evidence="2" id="KW-0758">Storage protein</keyword>
<comment type="caution">
    <text evidence="5">Lacks conserved residue(s) required for the propagation of feature annotation.</text>
</comment>
<dbReference type="STRING" id="407821.A0A087T463"/>
<dbReference type="InterPro" id="IPR015819">
    <property type="entry name" value="Lipid_transp_b-sht_shell"/>
</dbReference>
<name>A0A087T463_STEMI</name>